<keyword evidence="2" id="KW-1185">Reference proteome</keyword>
<organism evidence="1 2">
    <name type="scientific">Paenibacillus aestuarii</name>
    <dbReference type="NCBI Taxonomy" id="516965"/>
    <lineage>
        <taxon>Bacteria</taxon>
        <taxon>Bacillati</taxon>
        <taxon>Bacillota</taxon>
        <taxon>Bacilli</taxon>
        <taxon>Bacillales</taxon>
        <taxon>Paenibacillaceae</taxon>
        <taxon>Paenibacillus</taxon>
    </lineage>
</organism>
<reference evidence="2" key="1">
    <citation type="journal article" date="2019" name="Int. J. Syst. Evol. Microbiol.">
        <title>The Global Catalogue of Microorganisms (GCM) 10K type strain sequencing project: providing services to taxonomists for standard genome sequencing and annotation.</title>
        <authorList>
            <consortium name="The Broad Institute Genomics Platform"/>
            <consortium name="The Broad Institute Genome Sequencing Center for Infectious Disease"/>
            <person name="Wu L."/>
            <person name="Ma J."/>
        </authorList>
    </citation>
    <scope>NUCLEOTIDE SEQUENCE [LARGE SCALE GENOMIC DNA]</scope>
    <source>
        <strain evidence="2">KACC 11904</strain>
    </source>
</reference>
<proteinExistence type="predicted"/>
<dbReference type="EMBL" id="JBHSMJ010000006">
    <property type="protein sequence ID" value="MFC5447316.1"/>
    <property type="molecule type" value="Genomic_DNA"/>
</dbReference>
<accession>A0ABW0K410</accession>
<name>A0ABW0K410_9BACL</name>
<comment type="caution">
    <text evidence="1">The sequence shown here is derived from an EMBL/GenBank/DDBJ whole genome shotgun (WGS) entry which is preliminary data.</text>
</comment>
<evidence type="ECO:0000313" key="1">
    <source>
        <dbReference type="EMBL" id="MFC5447316.1"/>
    </source>
</evidence>
<sequence>MYDLRVGDELLSITNSSWLCEGSVYRIVQMDETEIVFEKGIRWPRASVEMSFVVKKPAAESGSE</sequence>
<dbReference type="Proteomes" id="UP001596044">
    <property type="component" value="Unassembled WGS sequence"/>
</dbReference>
<dbReference type="RefSeq" id="WP_270884325.1">
    <property type="nucleotide sequence ID" value="NZ_JAQFVF010000068.1"/>
</dbReference>
<evidence type="ECO:0000313" key="2">
    <source>
        <dbReference type="Proteomes" id="UP001596044"/>
    </source>
</evidence>
<protein>
    <submittedName>
        <fullName evidence="1">Uncharacterized protein</fullName>
    </submittedName>
</protein>
<gene>
    <name evidence="1" type="ORF">ACFPOG_03535</name>
</gene>